<feature type="compositionally biased region" description="Basic and acidic residues" evidence="1">
    <location>
        <begin position="79"/>
        <end position="97"/>
    </location>
</feature>
<proteinExistence type="predicted"/>
<dbReference type="AlphaFoldDB" id="A0A2G8R9Z6"/>
<feature type="compositionally biased region" description="Basic and acidic residues" evidence="1">
    <location>
        <begin position="374"/>
        <end position="403"/>
    </location>
</feature>
<sequence>MTDLDKNKDKEARFTLSYAGSDRQERFATAADAGRAFADADTKLRPRVIEKRDDGGARTVASGVTVGEAWQKSVPTLDSVRRDKANVKSDGTPREGMGRSNLDFWTAFHERTAEREATPAKTRKTARTSGDPDDGTIEPAKRDDKKTDDERFSLPSSYHDRFLVTKTKNQQELFRSYEDARPSIIDKGDRLSTKHADRATAMDMIELAGHRGWQSLKAKGPEEFRREMWIEGSAQGLRVQGYRPSEKDQEEASRRGQMIGERTIERTDQPRGTTQEAVTQKARADASHKDSNVVEMPRANFANGVSGKITDIGTAPYRNREGADPVPFVELERKSGKSERLWSVTIADAVEKHDLKVGDRATFHSPGVEPVTYKTKDKKTGEEVERQGHRRLWDAKDIERSGDIAKGPPEAPQKRDEPTMIEQASPEPQKAKNAAKSSGDATEPSDKQRQQDTNSDRLEDRIKRYEPGDQAGKGPASVLAHMDARLRAEGVPEKDRENARNHAATLLSQSVKSGRDIPVQKLANVTREQEAQVQNTVKVQERQKDEATKGSRER</sequence>
<feature type="compositionally biased region" description="Basic and acidic residues" evidence="1">
    <location>
        <begin position="139"/>
        <end position="153"/>
    </location>
</feature>
<dbReference type="EMBL" id="AWWI01000124">
    <property type="protein sequence ID" value="PIL18364.1"/>
    <property type="molecule type" value="Genomic_DNA"/>
</dbReference>
<evidence type="ECO:0000313" key="4">
    <source>
        <dbReference type="Proteomes" id="UP000231259"/>
    </source>
</evidence>
<dbReference type="OrthoDB" id="7873036at2"/>
<evidence type="ECO:0000256" key="1">
    <source>
        <dbReference type="SAM" id="MobiDB-lite"/>
    </source>
</evidence>
<feature type="compositionally biased region" description="Basic and acidic residues" evidence="1">
    <location>
        <begin position="244"/>
        <end position="254"/>
    </location>
</feature>
<feature type="compositionally biased region" description="Basic and acidic residues" evidence="1">
    <location>
        <begin position="539"/>
        <end position="554"/>
    </location>
</feature>
<keyword evidence="4" id="KW-1185">Reference proteome</keyword>
<evidence type="ECO:0000259" key="2">
    <source>
        <dbReference type="Pfam" id="PF18821"/>
    </source>
</evidence>
<comment type="caution">
    <text evidence="3">The sequence shown here is derived from an EMBL/GenBank/DDBJ whole genome shotgun (WGS) entry which is preliminary data.</text>
</comment>
<organism evidence="3 4">
    <name type="scientific">Puniceibacterium antarcticum</name>
    <dbReference type="NCBI Taxonomy" id="1206336"/>
    <lineage>
        <taxon>Bacteria</taxon>
        <taxon>Pseudomonadati</taxon>
        <taxon>Pseudomonadota</taxon>
        <taxon>Alphaproteobacteria</taxon>
        <taxon>Rhodobacterales</taxon>
        <taxon>Paracoccaceae</taxon>
        <taxon>Puniceibacterium</taxon>
    </lineage>
</organism>
<feature type="compositionally biased region" description="Basic and acidic residues" evidence="1">
    <location>
        <begin position="108"/>
        <end position="118"/>
    </location>
</feature>
<accession>A0A2G8R9Z6</accession>
<feature type="region of interest" description="Disordered" evidence="1">
    <location>
        <begin position="75"/>
        <end position="153"/>
    </location>
</feature>
<feature type="compositionally biased region" description="Basic and acidic residues" evidence="1">
    <location>
        <begin position="444"/>
        <end position="467"/>
    </location>
</feature>
<feature type="compositionally biased region" description="Basic and acidic residues" evidence="1">
    <location>
        <begin position="482"/>
        <end position="500"/>
    </location>
</feature>
<dbReference type="Proteomes" id="UP000231259">
    <property type="component" value="Unassembled WGS sequence"/>
</dbReference>
<feature type="region of interest" description="Disordered" evidence="1">
    <location>
        <begin position="360"/>
        <end position="512"/>
    </location>
</feature>
<dbReference type="Pfam" id="PF18821">
    <property type="entry name" value="LPD7"/>
    <property type="match status" value="1"/>
</dbReference>
<feature type="region of interest" description="Disordered" evidence="1">
    <location>
        <begin position="527"/>
        <end position="554"/>
    </location>
</feature>
<protein>
    <recommendedName>
        <fullName evidence="2">Large polyvalent protein-associated domain-containing protein</fullName>
    </recommendedName>
</protein>
<name>A0A2G8R9Z6_9RHOB</name>
<feature type="domain" description="Large polyvalent protein-associated" evidence="2">
    <location>
        <begin position="168"/>
        <end position="254"/>
    </location>
</feature>
<dbReference type="InterPro" id="IPR040677">
    <property type="entry name" value="LPD7"/>
</dbReference>
<dbReference type="RefSeq" id="WP_099912520.1">
    <property type="nucleotide sequence ID" value="NZ_AWWI01000124.1"/>
</dbReference>
<gene>
    <name evidence="3" type="ORF">P775_20165</name>
</gene>
<evidence type="ECO:0000313" key="3">
    <source>
        <dbReference type="EMBL" id="PIL18364.1"/>
    </source>
</evidence>
<reference evidence="3 4" key="1">
    <citation type="submission" date="2013-09" db="EMBL/GenBank/DDBJ databases">
        <title>Genome sequencing of Phaeobacter antarcticus sp. nov. SM1211.</title>
        <authorList>
            <person name="Zhang X.-Y."/>
            <person name="Liu C."/>
            <person name="Chen X.-L."/>
            <person name="Xie B.-B."/>
            <person name="Qin Q.-L."/>
            <person name="Rong J.-C."/>
            <person name="Zhang Y.-Z."/>
        </authorList>
    </citation>
    <scope>NUCLEOTIDE SEQUENCE [LARGE SCALE GENOMIC DNA]</scope>
    <source>
        <strain evidence="3 4">SM1211</strain>
    </source>
</reference>
<feature type="region of interest" description="Disordered" evidence="1">
    <location>
        <begin position="239"/>
        <end position="290"/>
    </location>
</feature>